<dbReference type="KEGG" id="mars:A8C75_09175"/>
<evidence type="ECO:0000256" key="3">
    <source>
        <dbReference type="ARBA" id="ARBA00004496"/>
    </source>
</evidence>
<evidence type="ECO:0000256" key="16">
    <source>
        <dbReference type="ARBA" id="ARBA00023306"/>
    </source>
</evidence>
<dbReference type="GO" id="GO:0051301">
    <property type="term" value="P:cell division"/>
    <property type="evidence" value="ECO:0007669"/>
    <property type="project" value="UniProtKB-KW"/>
</dbReference>
<dbReference type="InterPro" id="IPR006094">
    <property type="entry name" value="Oxid_FAD_bind_N"/>
</dbReference>
<evidence type="ECO:0000256" key="14">
    <source>
        <dbReference type="ARBA" id="ARBA00022984"/>
    </source>
</evidence>
<organism evidence="22 23">
    <name type="scientific">Marinobacterium aestuarii</name>
    <dbReference type="NCBI Taxonomy" id="1821621"/>
    <lineage>
        <taxon>Bacteria</taxon>
        <taxon>Pseudomonadati</taxon>
        <taxon>Pseudomonadota</taxon>
        <taxon>Gammaproteobacteria</taxon>
        <taxon>Oceanospirillales</taxon>
        <taxon>Oceanospirillaceae</taxon>
        <taxon>Marinobacterium</taxon>
    </lineage>
</organism>
<dbReference type="InterPro" id="IPR036318">
    <property type="entry name" value="FAD-bd_PCMH-like_sf"/>
</dbReference>
<comment type="subcellular location">
    <subcellularLocation>
        <location evidence="3 20">Cytoplasm</location>
    </subcellularLocation>
</comment>
<dbReference type="EC" id="1.3.1.98" evidence="6 20"/>
<dbReference type="PANTHER" id="PTHR21071">
    <property type="entry name" value="UDP-N-ACETYLENOLPYRUVOYLGLUCOSAMINE REDUCTASE"/>
    <property type="match status" value="1"/>
</dbReference>
<feature type="active site" description="Proton donor" evidence="20">
    <location>
        <position position="239"/>
    </location>
</feature>
<comment type="pathway">
    <text evidence="4 20">Cell wall biogenesis; peptidoglycan biosynthesis.</text>
</comment>
<evidence type="ECO:0000313" key="22">
    <source>
        <dbReference type="EMBL" id="ANG62636.1"/>
    </source>
</evidence>
<keyword evidence="12 20" id="KW-0521">NADP</keyword>
<dbReference type="InterPro" id="IPR003170">
    <property type="entry name" value="MurB"/>
</dbReference>
<accession>A0A1A9EXJ3</accession>
<sequence length="340" mass="37429">MGCLVHNQDLRRHNSFGFAACAENFVRVETLEQLQDAVAQAQHNGWPVLVLGGGSNLVLREQIPGLVIQMAIGGRRAEPVGDDEVRVTLGAGEIWHQSLDWMLDQGYYGLENLALIPGTVGAAPMQNIGAYGVELEQGFDSLQALDTHTGELRIFSREDCCFGYRDSCFKSMEPGRYIIIDVTFRLSLQPRPQLRYQALVDALQARGIAEPQPRDVFQVVCDIRRAKLPDPAEIGNAGSFFKNPLVSAVHYRELLQQFPRLVAYPAGEGYKLAAGWLIEQCGWKGHVRGAVGVYERQALVLVNLGAGTAPELMLLAGEIVQSVAARFGVQLEMEPRLYPA</sequence>
<dbReference type="HAMAP" id="MF_00037">
    <property type="entry name" value="MurB"/>
    <property type="match status" value="1"/>
</dbReference>
<reference evidence="22 23" key="2">
    <citation type="journal article" date="2018" name="Int. J. Syst. Evol. Microbiol.">
        <title>Marinobacterium aestuarii sp. nov., a benzene-degrading marine bacterium isolated from estuary sediment.</title>
        <authorList>
            <person name="Bae S.S."/>
            <person name="Jung J."/>
            <person name="Chung D."/>
            <person name="Baek K."/>
        </authorList>
    </citation>
    <scope>NUCLEOTIDE SEQUENCE [LARGE SCALE GENOMIC DNA]</scope>
    <source>
        <strain evidence="22 23">ST58-10</strain>
    </source>
</reference>
<keyword evidence="17 20" id="KW-0961">Cell wall biogenesis/degradation</keyword>
<dbReference type="Proteomes" id="UP000078070">
    <property type="component" value="Chromosome"/>
</dbReference>
<evidence type="ECO:0000256" key="17">
    <source>
        <dbReference type="ARBA" id="ARBA00023316"/>
    </source>
</evidence>
<keyword evidence="10 20" id="KW-0285">Flavoprotein</keyword>
<dbReference type="NCBIfam" id="NF000755">
    <property type="entry name" value="PRK00046.1"/>
    <property type="match status" value="1"/>
</dbReference>
<comment type="similarity">
    <text evidence="5 20">Belongs to the MurB family.</text>
</comment>
<dbReference type="UniPathway" id="UPA00219"/>
<keyword evidence="16 20" id="KW-0131">Cell cycle</keyword>
<keyword evidence="13 20" id="KW-0133">Cell shape</keyword>
<feature type="active site" evidence="20">
    <location>
        <position position="334"/>
    </location>
</feature>
<protein>
    <recommendedName>
        <fullName evidence="7 20">UDP-N-acetylenolpyruvoylglucosamine reductase</fullName>
        <ecNumber evidence="6 20">1.3.1.98</ecNumber>
    </recommendedName>
    <alternativeName>
        <fullName evidence="18 20">UDP-N-acetylmuramate dehydrogenase</fullName>
    </alternativeName>
</protein>
<dbReference type="GO" id="GO:0009252">
    <property type="term" value="P:peptidoglycan biosynthetic process"/>
    <property type="evidence" value="ECO:0007669"/>
    <property type="project" value="UniProtKB-UniRule"/>
</dbReference>
<dbReference type="Gene3D" id="3.30.465.10">
    <property type="match status" value="1"/>
</dbReference>
<dbReference type="InterPro" id="IPR036635">
    <property type="entry name" value="MurB_C_sf"/>
</dbReference>
<dbReference type="GO" id="GO:0008360">
    <property type="term" value="P:regulation of cell shape"/>
    <property type="evidence" value="ECO:0007669"/>
    <property type="project" value="UniProtKB-KW"/>
</dbReference>
<keyword evidence="14 20" id="KW-0573">Peptidoglycan synthesis</keyword>
<dbReference type="InterPro" id="IPR016167">
    <property type="entry name" value="FAD-bd_PCMH_sub1"/>
</dbReference>
<dbReference type="OrthoDB" id="9804753at2"/>
<comment type="function">
    <text evidence="2 20">Cell wall formation.</text>
</comment>
<evidence type="ECO:0000256" key="10">
    <source>
        <dbReference type="ARBA" id="ARBA00022630"/>
    </source>
</evidence>
<dbReference type="GO" id="GO:0071949">
    <property type="term" value="F:FAD binding"/>
    <property type="evidence" value="ECO:0007669"/>
    <property type="project" value="InterPro"/>
</dbReference>
<gene>
    <name evidence="20" type="primary">murB</name>
    <name evidence="22" type="ORF">A8C75_09175</name>
</gene>
<keyword evidence="8 20" id="KW-0963">Cytoplasm</keyword>
<dbReference type="Pfam" id="PF02873">
    <property type="entry name" value="MurB_C"/>
    <property type="match status" value="1"/>
</dbReference>
<reference evidence="23" key="1">
    <citation type="submission" date="2016-05" db="EMBL/GenBank/DDBJ databases">
        <authorList>
            <person name="Baek K."/>
            <person name="Yang S.-J."/>
        </authorList>
    </citation>
    <scope>NUCLEOTIDE SEQUENCE [LARGE SCALE GENOMIC DNA]</scope>
    <source>
        <strain evidence="23">ST58-10</strain>
    </source>
</reference>
<dbReference type="STRING" id="1821621.A8C75_09175"/>
<evidence type="ECO:0000256" key="8">
    <source>
        <dbReference type="ARBA" id="ARBA00022490"/>
    </source>
</evidence>
<dbReference type="SUPFAM" id="SSF56194">
    <property type="entry name" value="Uridine diphospho-N-Acetylenolpyruvylglucosamine reductase, MurB, C-terminal domain"/>
    <property type="match status" value="1"/>
</dbReference>
<dbReference type="PANTHER" id="PTHR21071:SF4">
    <property type="entry name" value="UDP-N-ACETYLENOLPYRUVOYLGLUCOSAMINE REDUCTASE"/>
    <property type="match status" value="1"/>
</dbReference>
<evidence type="ECO:0000256" key="18">
    <source>
        <dbReference type="ARBA" id="ARBA00031026"/>
    </source>
</evidence>
<dbReference type="RefSeq" id="WP_067381066.1">
    <property type="nucleotide sequence ID" value="NZ_CP015839.1"/>
</dbReference>
<evidence type="ECO:0000256" key="20">
    <source>
        <dbReference type="HAMAP-Rule" id="MF_00037"/>
    </source>
</evidence>
<dbReference type="EMBL" id="CP015839">
    <property type="protein sequence ID" value="ANG62636.1"/>
    <property type="molecule type" value="Genomic_DNA"/>
</dbReference>
<evidence type="ECO:0000256" key="9">
    <source>
        <dbReference type="ARBA" id="ARBA00022618"/>
    </source>
</evidence>
<evidence type="ECO:0000256" key="1">
    <source>
        <dbReference type="ARBA" id="ARBA00001974"/>
    </source>
</evidence>
<dbReference type="GO" id="GO:0008762">
    <property type="term" value="F:UDP-N-acetylmuramate dehydrogenase activity"/>
    <property type="evidence" value="ECO:0007669"/>
    <property type="project" value="UniProtKB-UniRule"/>
</dbReference>
<dbReference type="PROSITE" id="PS51387">
    <property type="entry name" value="FAD_PCMH"/>
    <property type="match status" value="1"/>
</dbReference>
<dbReference type="InterPro" id="IPR016169">
    <property type="entry name" value="FAD-bd_PCMH_sub2"/>
</dbReference>
<keyword evidence="23" id="KW-1185">Reference proteome</keyword>
<evidence type="ECO:0000256" key="6">
    <source>
        <dbReference type="ARBA" id="ARBA00012518"/>
    </source>
</evidence>
<dbReference type="AlphaFoldDB" id="A0A1A9EXJ3"/>
<evidence type="ECO:0000256" key="7">
    <source>
        <dbReference type="ARBA" id="ARBA00015188"/>
    </source>
</evidence>
<evidence type="ECO:0000313" key="23">
    <source>
        <dbReference type="Proteomes" id="UP000078070"/>
    </source>
</evidence>
<dbReference type="GO" id="GO:0005829">
    <property type="term" value="C:cytosol"/>
    <property type="evidence" value="ECO:0007669"/>
    <property type="project" value="TreeGrafter"/>
</dbReference>
<feature type="active site" evidence="20">
    <location>
        <position position="165"/>
    </location>
</feature>
<keyword evidence="9 20" id="KW-0132">Cell division</keyword>
<dbReference type="Gene3D" id="3.90.78.10">
    <property type="entry name" value="UDP-N-acetylenolpyruvoylglucosamine reductase, C-terminal domain"/>
    <property type="match status" value="1"/>
</dbReference>
<evidence type="ECO:0000256" key="11">
    <source>
        <dbReference type="ARBA" id="ARBA00022827"/>
    </source>
</evidence>
<evidence type="ECO:0000256" key="4">
    <source>
        <dbReference type="ARBA" id="ARBA00004752"/>
    </source>
</evidence>
<comment type="cofactor">
    <cofactor evidence="1 20">
        <name>FAD</name>
        <dbReference type="ChEBI" id="CHEBI:57692"/>
    </cofactor>
</comment>
<proteinExistence type="inferred from homology"/>
<dbReference type="Pfam" id="PF01565">
    <property type="entry name" value="FAD_binding_4"/>
    <property type="match status" value="1"/>
</dbReference>
<dbReference type="GO" id="GO:0071555">
    <property type="term" value="P:cell wall organization"/>
    <property type="evidence" value="ECO:0007669"/>
    <property type="project" value="UniProtKB-KW"/>
</dbReference>
<feature type="domain" description="FAD-binding PCMH-type" evidence="21">
    <location>
        <begin position="18"/>
        <end position="189"/>
    </location>
</feature>
<evidence type="ECO:0000256" key="12">
    <source>
        <dbReference type="ARBA" id="ARBA00022857"/>
    </source>
</evidence>
<evidence type="ECO:0000259" key="21">
    <source>
        <dbReference type="PROSITE" id="PS51387"/>
    </source>
</evidence>
<keyword evidence="15 20" id="KW-0560">Oxidoreductase</keyword>
<evidence type="ECO:0000256" key="5">
    <source>
        <dbReference type="ARBA" id="ARBA00010485"/>
    </source>
</evidence>
<dbReference type="Gene3D" id="3.30.43.10">
    <property type="entry name" value="Uridine Diphospho-n-acetylenolpyruvylglucosamine Reductase, domain 2"/>
    <property type="match status" value="1"/>
</dbReference>
<dbReference type="InterPro" id="IPR011601">
    <property type="entry name" value="MurB_C"/>
</dbReference>
<evidence type="ECO:0000256" key="19">
    <source>
        <dbReference type="ARBA" id="ARBA00048914"/>
    </source>
</evidence>
<comment type="catalytic activity">
    <reaction evidence="19 20">
        <text>UDP-N-acetyl-alpha-D-muramate + NADP(+) = UDP-N-acetyl-3-O-(1-carboxyvinyl)-alpha-D-glucosamine + NADPH + H(+)</text>
        <dbReference type="Rhea" id="RHEA:12248"/>
        <dbReference type="ChEBI" id="CHEBI:15378"/>
        <dbReference type="ChEBI" id="CHEBI:57783"/>
        <dbReference type="ChEBI" id="CHEBI:58349"/>
        <dbReference type="ChEBI" id="CHEBI:68483"/>
        <dbReference type="ChEBI" id="CHEBI:70757"/>
        <dbReference type="EC" id="1.3.1.98"/>
    </reaction>
</comment>
<evidence type="ECO:0000256" key="15">
    <source>
        <dbReference type="ARBA" id="ARBA00023002"/>
    </source>
</evidence>
<evidence type="ECO:0000256" key="13">
    <source>
        <dbReference type="ARBA" id="ARBA00022960"/>
    </source>
</evidence>
<keyword evidence="11 20" id="KW-0274">FAD</keyword>
<dbReference type="NCBIfam" id="TIGR00179">
    <property type="entry name" value="murB"/>
    <property type="match status" value="1"/>
</dbReference>
<name>A0A1A9EXJ3_9GAMM</name>
<evidence type="ECO:0000256" key="2">
    <source>
        <dbReference type="ARBA" id="ARBA00003921"/>
    </source>
</evidence>
<dbReference type="SUPFAM" id="SSF56176">
    <property type="entry name" value="FAD-binding/transporter-associated domain-like"/>
    <property type="match status" value="1"/>
</dbReference>
<dbReference type="InterPro" id="IPR016166">
    <property type="entry name" value="FAD-bd_PCMH"/>
</dbReference>